<dbReference type="AlphaFoldDB" id="A0A2P5HJH9"/>
<reference evidence="3" key="1">
    <citation type="submission" date="2017-09" db="EMBL/GenBank/DDBJ databases">
        <title>Polyketide synthases of a Diaporthe helianthi virulent isolate.</title>
        <authorList>
            <person name="Baroncelli R."/>
        </authorList>
    </citation>
    <scope>NUCLEOTIDE SEQUENCE [LARGE SCALE GENOMIC DNA]</scope>
    <source>
        <strain evidence="3">7/96</strain>
    </source>
</reference>
<dbReference type="EMBL" id="MAVT02001647">
    <property type="protein sequence ID" value="POS70415.1"/>
    <property type="molecule type" value="Genomic_DNA"/>
</dbReference>
<evidence type="ECO:0000313" key="4">
    <source>
        <dbReference type="Proteomes" id="UP000094444"/>
    </source>
</evidence>
<dbReference type="InterPro" id="IPR031352">
    <property type="entry name" value="SesA"/>
</dbReference>
<evidence type="ECO:0008006" key="5">
    <source>
        <dbReference type="Google" id="ProtNLM"/>
    </source>
</evidence>
<dbReference type="InterPro" id="IPR027417">
    <property type="entry name" value="P-loop_NTPase"/>
</dbReference>
<feature type="domain" description="NACHT-NTPase and P-loop NTPases N-terminal" evidence="2">
    <location>
        <begin position="12"/>
        <end position="136"/>
    </location>
</feature>
<dbReference type="InterPro" id="IPR053137">
    <property type="entry name" value="NLR-like"/>
</dbReference>
<keyword evidence="4" id="KW-1185">Reference proteome</keyword>
<dbReference type="Pfam" id="PF00931">
    <property type="entry name" value="NB-ARC"/>
    <property type="match status" value="1"/>
</dbReference>
<accession>A0A2P5HJH9</accession>
<dbReference type="Pfam" id="PF17107">
    <property type="entry name" value="SesA"/>
    <property type="match status" value="1"/>
</dbReference>
<dbReference type="PANTHER" id="PTHR46082:SF6">
    <property type="entry name" value="AAA+ ATPASE DOMAIN-CONTAINING PROTEIN-RELATED"/>
    <property type="match status" value="1"/>
</dbReference>
<organism evidence="3 4">
    <name type="scientific">Diaporthe helianthi</name>
    <dbReference type="NCBI Taxonomy" id="158607"/>
    <lineage>
        <taxon>Eukaryota</taxon>
        <taxon>Fungi</taxon>
        <taxon>Dikarya</taxon>
        <taxon>Ascomycota</taxon>
        <taxon>Pezizomycotina</taxon>
        <taxon>Sordariomycetes</taxon>
        <taxon>Sordariomycetidae</taxon>
        <taxon>Diaporthales</taxon>
        <taxon>Diaporthaceae</taxon>
        <taxon>Diaporthe</taxon>
    </lineage>
</organism>
<evidence type="ECO:0000259" key="2">
    <source>
        <dbReference type="Pfam" id="PF17107"/>
    </source>
</evidence>
<dbReference type="OrthoDB" id="20872at2759"/>
<dbReference type="SUPFAM" id="SSF52540">
    <property type="entry name" value="P-loop containing nucleoside triphosphate hydrolases"/>
    <property type="match status" value="1"/>
</dbReference>
<dbReference type="InParanoid" id="A0A2P5HJH9"/>
<evidence type="ECO:0000259" key="1">
    <source>
        <dbReference type="Pfam" id="PF00931"/>
    </source>
</evidence>
<dbReference type="Pfam" id="PF13374">
    <property type="entry name" value="TPR_10"/>
    <property type="match status" value="1"/>
</dbReference>
<evidence type="ECO:0000313" key="3">
    <source>
        <dbReference type="EMBL" id="POS70415.1"/>
    </source>
</evidence>
<protein>
    <recommendedName>
        <fullName evidence="5">NACHT-NTPase and P-loop NTPases N-terminal domain-containing protein</fullName>
    </recommendedName>
</protein>
<dbReference type="InterPro" id="IPR011990">
    <property type="entry name" value="TPR-like_helical_dom_sf"/>
</dbReference>
<name>A0A2P5HJH9_DIAHE</name>
<sequence>MAEAFAAIGLASSIIAFVDFAQKFVSKLNKFSNDLQDGGDALGTIPTHLPVIINGLNKIRARTESGKVDDGTKAALMPIVQACHEQVKLLSDLLDRSLPGSDGSKWGRSKRAFMSLTTDAKIKKASEVLAKHLQVLMFSFSVGDTRPLSVVVVKAFWFVPFDRNLNFVGRDSIIAQIDETLKVTEVKAQPKAALHGVGGIGKSQIALEYCFKRRDRQPTCSVFWVNASTTSCFEESFQRLASEFGLIFEDGAPNDSLAMVKTWLETELLEPWVMVIDNVDDEMAFFLAKCHNLKTPSQLLPRCPHGQLIFTSRSRNVALDLGSPVSPILVNCMAIGEGLALLRMGLGPQPLNAHLVELLSRLGHIPLAITQAISFILTARMSVEQYLELYSMEETSSSRLLSNQFLDRGRQEPATGSVARTWEISFGWIHQIQRYSVHILCVMVFYQHQDVQARLLQDEDYDPLDFKDSITALIDLSLLEWRSQDNTYSTHRLVQVATRLWLENQGPATMENWALIALHRLAGWFPHMGTYQSMNDYREHCQALIPHADLLLGHSFNTFKTSSEVKKARLLYLTAQYLETTGLDVDEITRCHEKSLDLRQRHLGPNHPATWSSMNRYFRFLSFPGVLYPPGMDGHRMAEMGHALMRHHRQVLGPRHHKTIKFMIYMGRFLQKERKFGQAEALLRDALWLSRVLRGQNESRTLECLNCLVFALGAMKRLDWVLEILRESTGIGTEISGPEHSDILEWKSITALWLEDSGRIDEAIPLSREVLALREKVLGPDHPETLSSARQLAASLSVGRRYHEALDILDYVLKIVQARQRVYRRPLSAQGIMELRSEIEEKMGLDSRIG</sequence>
<comment type="caution">
    <text evidence="3">The sequence shown here is derived from an EMBL/GenBank/DDBJ whole genome shotgun (WGS) entry which is preliminary data.</text>
</comment>
<dbReference type="STRING" id="158607.A0A2P5HJH9"/>
<dbReference type="Pfam" id="PF13424">
    <property type="entry name" value="TPR_12"/>
    <property type="match status" value="1"/>
</dbReference>
<dbReference type="SUPFAM" id="SSF48452">
    <property type="entry name" value="TPR-like"/>
    <property type="match status" value="1"/>
</dbReference>
<dbReference type="GO" id="GO:0043531">
    <property type="term" value="F:ADP binding"/>
    <property type="evidence" value="ECO:0007669"/>
    <property type="project" value="InterPro"/>
</dbReference>
<gene>
    <name evidence="3" type="ORF">DHEL01_v211191</name>
</gene>
<proteinExistence type="predicted"/>
<dbReference type="InterPro" id="IPR002182">
    <property type="entry name" value="NB-ARC"/>
</dbReference>
<feature type="domain" description="NB-ARC" evidence="1">
    <location>
        <begin position="177"/>
        <end position="343"/>
    </location>
</feature>
<dbReference type="PANTHER" id="PTHR46082">
    <property type="entry name" value="ATP/GTP-BINDING PROTEIN-RELATED"/>
    <property type="match status" value="1"/>
</dbReference>
<dbReference type="Gene3D" id="1.25.40.10">
    <property type="entry name" value="Tetratricopeptide repeat domain"/>
    <property type="match status" value="1"/>
</dbReference>
<dbReference type="Proteomes" id="UP000094444">
    <property type="component" value="Unassembled WGS sequence"/>
</dbReference>
<dbReference type="Gene3D" id="3.40.50.300">
    <property type="entry name" value="P-loop containing nucleotide triphosphate hydrolases"/>
    <property type="match status" value="1"/>
</dbReference>